<dbReference type="RefSeq" id="WP_153407669.1">
    <property type="nucleotide sequence ID" value="NZ_WEGK01000001.1"/>
</dbReference>
<evidence type="ECO:0000256" key="1">
    <source>
        <dbReference type="SAM" id="Coils"/>
    </source>
</evidence>
<protein>
    <submittedName>
        <fullName evidence="2">Uncharacterized protein</fullName>
    </submittedName>
</protein>
<dbReference type="AlphaFoldDB" id="A0A7K0CVZ9"/>
<evidence type="ECO:0000313" key="3">
    <source>
        <dbReference type="Proteomes" id="UP000438448"/>
    </source>
</evidence>
<comment type="caution">
    <text evidence="2">The sequence shown here is derived from an EMBL/GenBank/DDBJ whole genome shotgun (WGS) entry which is preliminary data.</text>
</comment>
<keyword evidence="3" id="KW-1185">Reference proteome</keyword>
<keyword evidence="1" id="KW-0175">Coiled coil</keyword>
<reference evidence="2 3" key="1">
    <citation type="submission" date="2019-10" db="EMBL/GenBank/DDBJ databases">
        <title>Nocardia macrotermitis sp. nov. and Nocardia aurantia sp. nov., isolated from the gut of fungus growing-termite Macrotermes natalensis.</title>
        <authorList>
            <person name="Benndorf R."/>
            <person name="Schwitalla J."/>
            <person name="Martin K."/>
            <person name="De Beer W."/>
            <person name="Kaster A.-K."/>
            <person name="Vollmers J."/>
            <person name="Poulsen M."/>
            <person name="Beemelmanns C."/>
        </authorList>
    </citation>
    <scope>NUCLEOTIDE SEQUENCE [LARGE SCALE GENOMIC DNA]</scope>
    <source>
        <strain evidence="2 3">RB20</strain>
    </source>
</reference>
<dbReference type="EMBL" id="WEGK01000001">
    <property type="protein sequence ID" value="MQY17690.1"/>
    <property type="molecule type" value="Genomic_DNA"/>
</dbReference>
<feature type="coiled-coil region" evidence="1">
    <location>
        <begin position="549"/>
        <end position="595"/>
    </location>
</feature>
<accession>A0A7K0CVZ9</accession>
<sequence>MRIRPRQQLLDLWRSVLAYCYREGEDGKKEWVWGGRDGSNSISDAEQLLCLLYPATTLDTFGVDRPDNVATDVATALAPLGTDTRIGSFLVDRIEEYLARHSDAENDNEPVFAMGSYLRAFEDYTPTDKAQSIEIVDSYSMSLSLCIAALRFVRGYEQSMSGLLRDEAKAQFQDRMTAVRQQLGRRLTAAMTGLVRSFVIHITEPESPAGQAILGMVNQSDVPDAEIVRSLSARLGRLRVRAANEMKLAPHEMREIANDRRLFECGWGWGVVRDSEKLKDVGGGHVAIAEGHAEPRPYLYFTMVALDGVLDLYSQRTIELDLLDATQLELANELQLRMELAQQYWSTVARFVNEKWPLEDIPWRTSDGEESDYYSLVVTAILIQDLVRRDSTDDLERTVGVLDQLARRGRITSRPTVEDQAARLHFPGVRLRLAGSEDIDGGQQLAWYVPDFATLLLKRTMQAASVAVEVSVRDQLIGLAETTMDHIDKRAMQGGPAAGLWDDSGPVLGLPSPLPTDKPSWFLTERVMEFLVGAYDTFRRPPPAPQPMINRAQELLREADDLLNQERLEVSEDDQSAKRAELDRIEQSLDRARQLWRLRPGTAFSLAVGALEQLDELANAREDAIRIR</sequence>
<gene>
    <name evidence="2" type="ORF">NRB20_07540</name>
</gene>
<evidence type="ECO:0000313" key="2">
    <source>
        <dbReference type="EMBL" id="MQY17690.1"/>
    </source>
</evidence>
<dbReference type="Proteomes" id="UP000438448">
    <property type="component" value="Unassembled WGS sequence"/>
</dbReference>
<dbReference type="InterPro" id="IPR049777">
    <property type="entry name" value="SCO2524-like"/>
</dbReference>
<proteinExistence type="predicted"/>
<dbReference type="NCBIfam" id="NF040567">
    <property type="entry name" value="SCO2524_fam"/>
    <property type="match status" value="1"/>
</dbReference>
<name>A0A7K0CVZ9_9NOCA</name>
<organism evidence="2 3">
    <name type="scientific">Nocardia macrotermitis</name>
    <dbReference type="NCBI Taxonomy" id="2585198"/>
    <lineage>
        <taxon>Bacteria</taxon>
        <taxon>Bacillati</taxon>
        <taxon>Actinomycetota</taxon>
        <taxon>Actinomycetes</taxon>
        <taxon>Mycobacteriales</taxon>
        <taxon>Nocardiaceae</taxon>
        <taxon>Nocardia</taxon>
    </lineage>
</organism>
<dbReference type="OrthoDB" id="3311648at2"/>